<evidence type="ECO:0000256" key="2">
    <source>
        <dbReference type="ARBA" id="ARBA00008911"/>
    </source>
</evidence>
<keyword evidence="11" id="KW-1185">Reference proteome</keyword>
<dbReference type="GO" id="GO:0009507">
    <property type="term" value="C:chloroplast"/>
    <property type="evidence" value="ECO:0007669"/>
    <property type="project" value="UniProtKB-SubCell"/>
</dbReference>
<dbReference type="UniPathway" id="UPA00053">
    <property type="reaction ID" value="UER00084"/>
</dbReference>
<keyword evidence="7" id="KW-0170">Cobalt</keyword>
<sequence length="189" mass="20371">MTTGSNHPPLTTGSNTTTSLAPPSPPAPTPSPLPSKSLLQTQPIISCSKSSSFPLLPTKPKPKFKFLKPISALYAADPTKNNVITKKPTKSLTSSATKTTTRAKCTVDSLKSKKALQLPVYSDQREIDSVFKTIDSFPPIMFTGEAGKLKERLAEAAMGNAFLLQEGDCAETFKEFNVIEISDTFHVLL</sequence>
<feature type="binding site" evidence="7">
    <location>
        <position position="169"/>
    </location>
    <ligand>
        <name>Mn(2+)</name>
        <dbReference type="ChEBI" id="CHEBI:29035"/>
    </ligand>
</feature>
<keyword evidence="8" id="KW-0809">Transit peptide</keyword>
<dbReference type="PANTHER" id="PTHR21337">
    <property type="entry name" value="PHOSPHO-2-DEHYDRO-3-DEOXYHEPTONATE ALDOLASE 1, 2"/>
    <property type="match status" value="1"/>
</dbReference>
<keyword evidence="4 8" id="KW-0808">Transferase</keyword>
<organism evidence="10 11">
    <name type="scientific">Macleaya cordata</name>
    <name type="common">Five-seeded plume-poppy</name>
    <name type="synonym">Bocconia cordata</name>
    <dbReference type="NCBI Taxonomy" id="56857"/>
    <lineage>
        <taxon>Eukaryota</taxon>
        <taxon>Viridiplantae</taxon>
        <taxon>Streptophyta</taxon>
        <taxon>Embryophyta</taxon>
        <taxon>Tracheophyta</taxon>
        <taxon>Spermatophyta</taxon>
        <taxon>Magnoliopsida</taxon>
        <taxon>Ranunculales</taxon>
        <taxon>Papaveraceae</taxon>
        <taxon>Papaveroideae</taxon>
        <taxon>Macleaya</taxon>
    </lineage>
</organism>
<comment type="similarity">
    <text evidence="2 8">Belongs to the class-II DAHP synthase family.</text>
</comment>
<evidence type="ECO:0000256" key="9">
    <source>
        <dbReference type="SAM" id="MobiDB-lite"/>
    </source>
</evidence>
<keyword evidence="3 8" id="KW-0028">Amino-acid biosynthesis</keyword>
<dbReference type="InterPro" id="IPR002480">
    <property type="entry name" value="DAHP_synth_2"/>
</dbReference>
<evidence type="ECO:0000256" key="4">
    <source>
        <dbReference type="ARBA" id="ARBA00022679"/>
    </source>
</evidence>
<dbReference type="GO" id="GO:0009073">
    <property type="term" value="P:aromatic amino acid family biosynthetic process"/>
    <property type="evidence" value="ECO:0007669"/>
    <property type="project" value="UniProtKB-KW"/>
</dbReference>
<feature type="compositionally biased region" description="Polar residues" evidence="9">
    <location>
        <begin position="1"/>
        <end position="15"/>
    </location>
</feature>
<evidence type="ECO:0000256" key="6">
    <source>
        <dbReference type="ARBA" id="ARBA00047508"/>
    </source>
</evidence>
<keyword evidence="7" id="KW-0464">Manganese</keyword>
<evidence type="ECO:0000256" key="7">
    <source>
        <dbReference type="PIRSR" id="PIRSR602480-1"/>
    </source>
</evidence>
<gene>
    <name evidence="10" type="ORF">BVC80_6695g1</name>
</gene>
<evidence type="ECO:0000256" key="8">
    <source>
        <dbReference type="RuleBase" id="RU363071"/>
    </source>
</evidence>
<evidence type="ECO:0000256" key="1">
    <source>
        <dbReference type="ARBA" id="ARBA00004688"/>
    </source>
</evidence>
<evidence type="ECO:0000256" key="5">
    <source>
        <dbReference type="ARBA" id="ARBA00023141"/>
    </source>
</evidence>
<reference evidence="10 11" key="1">
    <citation type="journal article" date="2017" name="Mol. Plant">
        <title>The Genome of Medicinal Plant Macleaya cordata Provides New Insights into Benzylisoquinoline Alkaloids Metabolism.</title>
        <authorList>
            <person name="Liu X."/>
            <person name="Liu Y."/>
            <person name="Huang P."/>
            <person name="Ma Y."/>
            <person name="Qing Z."/>
            <person name="Tang Q."/>
            <person name="Cao H."/>
            <person name="Cheng P."/>
            <person name="Zheng Y."/>
            <person name="Yuan Z."/>
            <person name="Zhou Y."/>
            <person name="Liu J."/>
            <person name="Tang Z."/>
            <person name="Zhuo Y."/>
            <person name="Zhang Y."/>
            <person name="Yu L."/>
            <person name="Huang J."/>
            <person name="Yang P."/>
            <person name="Peng Q."/>
            <person name="Zhang J."/>
            <person name="Jiang W."/>
            <person name="Zhang Z."/>
            <person name="Lin K."/>
            <person name="Ro D.K."/>
            <person name="Chen X."/>
            <person name="Xiong X."/>
            <person name="Shang Y."/>
            <person name="Huang S."/>
            <person name="Zeng J."/>
        </authorList>
    </citation>
    <scope>NUCLEOTIDE SEQUENCE [LARGE SCALE GENOMIC DNA]</scope>
    <source>
        <strain evidence="11">cv. BLH2017</strain>
        <tissue evidence="10">Root</tissue>
    </source>
</reference>
<dbReference type="PANTHER" id="PTHR21337:SF0">
    <property type="entry name" value="PHOSPHO-2-DEHYDRO-3-DEOXYHEPTONATE ALDOLASE"/>
    <property type="match status" value="1"/>
</dbReference>
<keyword evidence="7" id="KW-0104">Cadmium</keyword>
<dbReference type="GO" id="GO:0003849">
    <property type="term" value="F:3-deoxy-7-phosphoheptulonate synthase activity"/>
    <property type="evidence" value="ECO:0007669"/>
    <property type="project" value="UniProtKB-EC"/>
</dbReference>
<comment type="caution">
    <text evidence="10">The sequence shown here is derived from an EMBL/GenBank/DDBJ whole genome shotgun (WGS) entry which is preliminary data.</text>
</comment>
<proteinExistence type="inferred from homology"/>
<comment type="cofactor">
    <cofactor evidence="7">
        <name>Mn(2+)</name>
        <dbReference type="ChEBI" id="CHEBI:29035"/>
    </cofactor>
    <cofactor evidence="7">
        <name>Co(2+)</name>
        <dbReference type="ChEBI" id="CHEBI:48828"/>
    </cofactor>
    <cofactor evidence="7">
        <name>Cd(2+)</name>
        <dbReference type="ChEBI" id="CHEBI:48775"/>
    </cofactor>
    <text evidence="7">Binds 1 divalent cation per subunit. The enzyme is active with manganese, cobalt or cadmium ions.</text>
</comment>
<dbReference type="STRING" id="56857.A0A200QXA9"/>
<dbReference type="AlphaFoldDB" id="A0A200QXA9"/>
<dbReference type="InParanoid" id="A0A200QXA9"/>
<name>A0A200QXA9_MACCD</name>
<dbReference type="OrthoDB" id="2338at2759"/>
<dbReference type="GO" id="GO:0008652">
    <property type="term" value="P:amino acid biosynthetic process"/>
    <property type="evidence" value="ECO:0007669"/>
    <property type="project" value="UniProtKB-KW"/>
</dbReference>
<feature type="compositionally biased region" description="Pro residues" evidence="9">
    <location>
        <begin position="22"/>
        <end position="33"/>
    </location>
</feature>
<dbReference type="GO" id="GO:0009423">
    <property type="term" value="P:chorismate biosynthetic process"/>
    <property type="evidence" value="ECO:0007669"/>
    <property type="project" value="UniProtKB-UniPathway"/>
</dbReference>
<keyword evidence="8" id="KW-0150">Chloroplast</keyword>
<dbReference type="SUPFAM" id="SSF51569">
    <property type="entry name" value="Aldolase"/>
    <property type="match status" value="1"/>
</dbReference>
<dbReference type="InterPro" id="IPR013785">
    <property type="entry name" value="Aldolase_TIM"/>
</dbReference>
<evidence type="ECO:0000313" key="10">
    <source>
        <dbReference type="EMBL" id="OVA15127.1"/>
    </source>
</evidence>
<evidence type="ECO:0000256" key="3">
    <source>
        <dbReference type="ARBA" id="ARBA00022605"/>
    </source>
</evidence>
<feature type="region of interest" description="Disordered" evidence="9">
    <location>
        <begin position="1"/>
        <end position="40"/>
    </location>
</feature>
<dbReference type="EC" id="2.5.1.54" evidence="8"/>
<keyword evidence="5 8" id="KW-0057">Aromatic amino acid biosynthesis</keyword>
<protein>
    <recommendedName>
        <fullName evidence="8">Phospho-2-dehydro-3-deoxyheptonate aldolase</fullName>
        <ecNumber evidence="8">2.5.1.54</ecNumber>
    </recommendedName>
</protein>
<accession>A0A200QXA9</accession>
<evidence type="ECO:0000313" key="11">
    <source>
        <dbReference type="Proteomes" id="UP000195402"/>
    </source>
</evidence>
<comment type="pathway">
    <text evidence="1 8">Metabolic intermediate biosynthesis; chorismate biosynthesis; chorismate from D-erythrose 4-phosphate and phosphoenolpyruvate: step 1/7.</text>
</comment>
<keyword evidence="8" id="KW-0934">Plastid</keyword>
<comment type="subcellular location">
    <subcellularLocation>
        <location evidence="8">Plastid</location>
        <location evidence="8">Chloroplast</location>
    </subcellularLocation>
</comment>
<dbReference type="Proteomes" id="UP000195402">
    <property type="component" value="Unassembled WGS sequence"/>
</dbReference>
<dbReference type="Pfam" id="PF01474">
    <property type="entry name" value="DAHP_synth_2"/>
    <property type="match status" value="1"/>
</dbReference>
<dbReference type="EMBL" id="MVGT01000912">
    <property type="protein sequence ID" value="OVA15127.1"/>
    <property type="molecule type" value="Genomic_DNA"/>
</dbReference>
<dbReference type="Gene3D" id="3.20.20.70">
    <property type="entry name" value="Aldolase class I"/>
    <property type="match status" value="1"/>
</dbReference>
<comment type="catalytic activity">
    <reaction evidence="6 8">
        <text>D-erythrose 4-phosphate + phosphoenolpyruvate + H2O = 7-phospho-2-dehydro-3-deoxy-D-arabino-heptonate + phosphate</text>
        <dbReference type="Rhea" id="RHEA:14717"/>
        <dbReference type="ChEBI" id="CHEBI:15377"/>
        <dbReference type="ChEBI" id="CHEBI:16897"/>
        <dbReference type="ChEBI" id="CHEBI:43474"/>
        <dbReference type="ChEBI" id="CHEBI:58394"/>
        <dbReference type="ChEBI" id="CHEBI:58702"/>
        <dbReference type="EC" id="2.5.1.54"/>
    </reaction>
</comment>